<dbReference type="RefSeq" id="WP_162536160.1">
    <property type="nucleotide sequence ID" value="NZ_CP134501.1"/>
</dbReference>
<accession>A0ABY9WD88</accession>
<keyword evidence="1" id="KW-0472">Membrane</keyword>
<protein>
    <submittedName>
        <fullName evidence="2">Uncharacterized protein</fullName>
    </submittedName>
</protein>
<evidence type="ECO:0000313" key="3">
    <source>
        <dbReference type="Proteomes" id="UP001303701"/>
    </source>
</evidence>
<feature type="transmembrane region" description="Helical" evidence="1">
    <location>
        <begin position="28"/>
        <end position="48"/>
    </location>
</feature>
<proteinExistence type="predicted"/>
<organism evidence="2 3">
    <name type="scientific">Aeribacillus composti</name>
    <dbReference type="NCBI Taxonomy" id="1868734"/>
    <lineage>
        <taxon>Bacteria</taxon>
        <taxon>Bacillati</taxon>
        <taxon>Bacillota</taxon>
        <taxon>Bacilli</taxon>
        <taxon>Bacillales</taxon>
        <taxon>Bacillaceae</taxon>
        <taxon>Aeribacillus</taxon>
    </lineage>
</organism>
<keyword evidence="1" id="KW-1133">Transmembrane helix</keyword>
<dbReference type="EMBL" id="CP134501">
    <property type="protein sequence ID" value="WNF34119.1"/>
    <property type="molecule type" value="Genomic_DNA"/>
</dbReference>
<keyword evidence="3" id="KW-1185">Reference proteome</keyword>
<dbReference type="GeneID" id="301125405"/>
<reference evidence="2 3" key="1">
    <citation type="submission" date="2023-09" db="EMBL/GenBank/DDBJ databases">
        <title>Different Types of Thermotolerant Ring-Cleaving Dioxygenases derived from Aeribacillus composti HB-1 applied for multiple aromatic hydrocarbons removal.</title>
        <authorList>
            <person name="Cao L."/>
            <person name="Li M."/>
            <person name="Ma T."/>
        </authorList>
    </citation>
    <scope>NUCLEOTIDE SEQUENCE [LARGE SCALE GENOMIC DNA]</scope>
    <source>
        <strain evidence="2 3">HB-1</strain>
    </source>
</reference>
<keyword evidence="1" id="KW-0812">Transmembrane</keyword>
<feature type="transmembrane region" description="Helical" evidence="1">
    <location>
        <begin position="5"/>
        <end position="22"/>
    </location>
</feature>
<evidence type="ECO:0000256" key="1">
    <source>
        <dbReference type="SAM" id="Phobius"/>
    </source>
</evidence>
<name>A0ABY9WD88_9BACI</name>
<gene>
    <name evidence="2" type="ORF">RI196_05485</name>
</gene>
<dbReference type="Proteomes" id="UP001303701">
    <property type="component" value="Chromosome"/>
</dbReference>
<sequence>MKTFWLIISLLLVIFAFFYNLLGLMNLAPIFVSAPLLFISLFISFLLFNHRKTFRGF</sequence>
<evidence type="ECO:0000313" key="2">
    <source>
        <dbReference type="EMBL" id="WNF34119.1"/>
    </source>
</evidence>